<reference evidence="1 2" key="1">
    <citation type="journal article" date="2016" name="Nat. Commun.">
        <title>Thousands of microbial genomes shed light on interconnected biogeochemical processes in an aquifer system.</title>
        <authorList>
            <person name="Anantharaman K."/>
            <person name="Brown C.T."/>
            <person name="Hug L.A."/>
            <person name="Sharon I."/>
            <person name="Castelle C.J."/>
            <person name="Probst A.J."/>
            <person name="Thomas B.C."/>
            <person name="Singh A."/>
            <person name="Wilkins M.J."/>
            <person name="Karaoz U."/>
            <person name="Brodie E.L."/>
            <person name="Williams K.H."/>
            <person name="Hubbard S.S."/>
            <person name="Banfield J.F."/>
        </authorList>
    </citation>
    <scope>NUCLEOTIDE SEQUENCE [LARGE SCALE GENOMIC DNA]</scope>
</reference>
<proteinExistence type="predicted"/>
<protein>
    <submittedName>
        <fullName evidence="1">Uncharacterized protein</fullName>
    </submittedName>
</protein>
<name>A0A1F7XWL5_9BACT</name>
<evidence type="ECO:0000313" key="1">
    <source>
        <dbReference type="EMBL" id="OGM19423.1"/>
    </source>
</evidence>
<dbReference type="EMBL" id="MGGD01000069">
    <property type="protein sequence ID" value="OGM19423.1"/>
    <property type="molecule type" value="Genomic_DNA"/>
</dbReference>
<sequence length="141" mass="16316">MTKIIDIPQWEDVVTYYMLALLIKGRKATLRKEAVFNRAENTFHYWLDQYENTPPIEHEELRLMVVLAAMKGQVRFYVVEPKSKVAESSAFWGAVFELPNMYSSLEGFKSAALEHEFLEVDEIPGQLIVDFSKLLRLATDV</sequence>
<dbReference type="AlphaFoldDB" id="A0A1F7XWL5"/>
<accession>A0A1F7XWL5</accession>
<evidence type="ECO:0000313" key="2">
    <source>
        <dbReference type="Proteomes" id="UP000176741"/>
    </source>
</evidence>
<organism evidence="1 2">
    <name type="scientific">Candidatus Woesebacteria bacterium RIFCSPHIGHO2_01_FULL_38_26b</name>
    <dbReference type="NCBI Taxonomy" id="1802491"/>
    <lineage>
        <taxon>Bacteria</taxon>
        <taxon>Candidatus Woeseibacteriota</taxon>
    </lineage>
</organism>
<comment type="caution">
    <text evidence="1">The sequence shown here is derived from an EMBL/GenBank/DDBJ whole genome shotgun (WGS) entry which is preliminary data.</text>
</comment>
<dbReference type="Proteomes" id="UP000176741">
    <property type="component" value="Unassembled WGS sequence"/>
</dbReference>
<gene>
    <name evidence="1" type="ORF">A2771_02950</name>
</gene>